<dbReference type="InterPro" id="IPR023943">
    <property type="entry name" value="Enolase-ppase_E1"/>
</dbReference>
<reference evidence="5 6" key="1">
    <citation type="submission" date="2015-06" db="EMBL/GenBank/DDBJ databases">
        <title>Genome sequence of Pseudoalteromonas peptidolytica.</title>
        <authorList>
            <person name="Xie B.-B."/>
            <person name="Rong J.-C."/>
            <person name="Qin Q.-L."/>
            <person name="Zhang Y.-Z."/>
        </authorList>
    </citation>
    <scope>NUCLEOTIDE SEQUENCE [LARGE SCALE GENOMIC DNA]</scope>
    <source>
        <strain evidence="5 6">F12-50-A1</strain>
    </source>
</reference>
<dbReference type="PANTHER" id="PTHR20371:SF1">
    <property type="entry name" value="ENOLASE-PHOSPHATASE E1"/>
    <property type="match status" value="1"/>
</dbReference>
<evidence type="ECO:0000256" key="1">
    <source>
        <dbReference type="ARBA" id="ARBA00022605"/>
    </source>
</evidence>
<dbReference type="InterPro" id="IPR023214">
    <property type="entry name" value="HAD_sf"/>
</dbReference>
<dbReference type="CDD" id="cd01629">
    <property type="entry name" value="HAD_EP"/>
    <property type="match status" value="1"/>
</dbReference>
<evidence type="ECO:0000256" key="2">
    <source>
        <dbReference type="ARBA" id="ARBA00022801"/>
    </source>
</evidence>
<dbReference type="AlphaFoldDB" id="A0A8I0MS49"/>
<dbReference type="SFLD" id="SFLDG01129">
    <property type="entry name" value="C1.5:_HAD__Beta-PGM__Phosphata"/>
    <property type="match status" value="1"/>
</dbReference>
<protein>
    <recommendedName>
        <fullName evidence="4">Enolase-phosphatase E1</fullName>
        <ecNumber evidence="4">3.1.3.77</ecNumber>
    </recommendedName>
    <alternativeName>
        <fullName evidence="4">2,3-diketo-5-methylthio-1-phosphopentane phosphatase</fullName>
    </alternativeName>
</protein>
<organism evidence="5 6">
    <name type="scientific">Pseudoalteromonas peptidolytica F12-50-A1</name>
    <dbReference type="NCBI Taxonomy" id="1315280"/>
    <lineage>
        <taxon>Bacteria</taxon>
        <taxon>Pseudomonadati</taxon>
        <taxon>Pseudomonadota</taxon>
        <taxon>Gammaproteobacteria</taxon>
        <taxon>Alteromonadales</taxon>
        <taxon>Pseudoalteromonadaceae</taxon>
        <taxon>Pseudoalteromonas</taxon>
    </lineage>
</organism>
<dbReference type="GO" id="GO:0043716">
    <property type="term" value="F:2-hydroxy-3-keto-5-methylthiopentenyl-1-phosphate phosphatase activity"/>
    <property type="evidence" value="ECO:0007669"/>
    <property type="project" value="UniProtKB-UniRule"/>
</dbReference>
<keyword evidence="2 4" id="KW-0378">Hydrolase</keyword>
<dbReference type="GO" id="GO:0043715">
    <property type="term" value="F:2,3-diketo-5-methylthiopentyl-1-phosphate enolase activity"/>
    <property type="evidence" value="ECO:0007669"/>
    <property type="project" value="UniProtKB-UniRule"/>
</dbReference>
<comment type="catalytic activity">
    <reaction evidence="4">
        <text>5-methylsulfanyl-2,3-dioxopentyl phosphate + H2O = 1,2-dihydroxy-5-(methylsulfanyl)pent-1-en-3-one + phosphate</text>
        <dbReference type="Rhea" id="RHEA:21700"/>
        <dbReference type="ChEBI" id="CHEBI:15377"/>
        <dbReference type="ChEBI" id="CHEBI:43474"/>
        <dbReference type="ChEBI" id="CHEBI:49252"/>
        <dbReference type="ChEBI" id="CHEBI:58828"/>
        <dbReference type="EC" id="3.1.3.77"/>
    </reaction>
</comment>
<gene>
    <name evidence="4 5" type="primary">mtnC</name>
    <name evidence="5" type="ORF">PPEP_a2441</name>
</gene>
<evidence type="ECO:0000256" key="4">
    <source>
        <dbReference type="HAMAP-Rule" id="MF_01681"/>
    </source>
</evidence>
<comment type="pathway">
    <text evidence="4">Amino-acid biosynthesis; L-methionine biosynthesis via salvage pathway; L-methionine from S-methyl-5-thio-alpha-D-ribose 1-phosphate: step 3/6.</text>
</comment>
<dbReference type="Gene3D" id="1.10.720.60">
    <property type="match status" value="1"/>
</dbReference>
<dbReference type="SFLD" id="SFLDG01133">
    <property type="entry name" value="C1.5.4:_Enolase-phosphatase_Li"/>
    <property type="match status" value="1"/>
</dbReference>
<evidence type="ECO:0000313" key="5">
    <source>
        <dbReference type="EMBL" id="MBE0344782.1"/>
    </source>
</evidence>
<comment type="similarity">
    <text evidence="4">Belongs to the HAD-like hydrolase superfamily. MasA/MtnC family.</text>
</comment>
<evidence type="ECO:0000313" key="6">
    <source>
        <dbReference type="Proteomes" id="UP000660708"/>
    </source>
</evidence>
<dbReference type="Proteomes" id="UP000660708">
    <property type="component" value="Unassembled WGS sequence"/>
</dbReference>
<dbReference type="PANTHER" id="PTHR20371">
    <property type="entry name" value="ENOLASE-PHOSPHATASE E1"/>
    <property type="match status" value="1"/>
</dbReference>
<dbReference type="EC" id="3.1.3.77" evidence="4"/>
<dbReference type="GO" id="GO:0000287">
    <property type="term" value="F:magnesium ion binding"/>
    <property type="evidence" value="ECO:0007669"/>
    <property type="project" value="UniProtKB-UniRule"/>
</dbReference>
<keyword evidence="4" id="KW-0479">Metal-binding</keyword>
<keyword evidence="1 4" id="KW-0028">Amino-acid biosynthesis</keyword>
<keyword evidence="4" id="KW-0460">Magnesium</keyword>
<accession>A0A8I0MS49</accession>
<keyword evidence="3 4" id="KW-0486">Methionine biosynthesis</keyword>
<evidence type="ECO:0000256" key="3">
    <source>
        <dbReference type="ARBA" id="ARBA00023167"/>
    </source>
</evidence>
<proteinExistence type="inferred from homology"/>
<dbReference type="SUPFAM" id="SSF56784">
    <property type="entry name" value="HAD-like"/>
    <property type="match status" value="1"/>
</dbReference>
<dbReference type="SFLD" id="SFLDF00044">
    <property type="entry name" value="enolase-phosphatase"/>
    <property type="match status" value="1"/>
</dbReference>
<dbReference type="Gene3D" id="3.40.50.1000">
    <property type="entry name" value="HAD superfamily/HAD-like"/>
    <property type="match status" value="1"/>
</dbReference>
<dbReference type="RefSeq" id="WP_147388935.1">
    <property type="nucleotide sequence ID" value="NZ_AQHF01000017.1"/>
</dbReference>
<dbReference type="SFLD" id="SFLDS00003">
    <property type="entry name" value="Haloacid_Dehalogenase"/>
    <property type="match status" value="1"/>
</dbReference>
<comment type="cofactor">
    <cofactor evidence="4">
        <name>Mg(2+)</name>
        <dbReference type="ChEBI" id="CHEBI:18420"/>
    </cofactor>
    <text evidence="4">Binds 1 Mg(2+) ion per subunit.</text>
</comment>
<dbReference type="UniPathway" id="UPA00904">
    <property type="reaction ID" value="UER00876"/>
</dbReference>
<dbReference type="InterPro" id="IPR036412">
    <property type="entry name" value="HAD-like_sf"/>
</dbReference>
<keyword evidence="6" id="KW-1185">Reference proteome</keyword>
<comment type="caution">
    <text evidence="5">The sequence shown here is derived from an EMBL/GenBank/DDBJ whole genome shotgun (WGS) entry which is preliminary data.</text>
</comment>
<dbReference type="Pfam" id="PF00702">
    <property type="entry name" value="Hydrolase"/>
    <property type="match status" value="1"/>
</dbReference>
<comment type="pathway">
    <text evidence="4">Amino-acid biosynthesis; L-methionine biosynthesis via salvage pathway; L-methionine from S-methyl-5-thio-alpha-D-ribose 1-phosphate: step 4/6.</text>
</comment>
<sequence>MIKAILTDIEGTITRISFVKEILFPYATAHLPQFIRDHQHDVDVAEQISAVRTELDNTNADIDTVITTLLEWIAADKKITPLKQLQGLVWQFGYKNGDFTGHLYEDAYQFLTQQKANGRSLYVYSSGSVKAQQLLFAHSDYGDIRALFSDYFDTKVGAKQEVSAYLNIIATLPYEAEHILFLSDIVAELDAAKAAGMKTLQLFRDAQSTSAEHPVISNFDHFDEGAFS</sequence>
<name>A0A8I0MS49_9GAMM</name>
<dbReference type="HAMAP" id="MF_01681">
    <property type="entry name" value="Salvage_MtnC"/>
    <property type="match status" value="1"/>
</dbReference>
<dbReference type="NCBIfam" id="TIGR01691">
    <property type="entry name" value="enolase-ppase"/>
    <property type="match status" value="1"/>
</dbReference>
<dbReference type="GO" id="GO:0019509">
    <property type="term" value="P:L-methionine salvage from methylthioadenosine"/>
    <property type="evidence" value="ECO:0007669"/>
    <property type="project" value="UniProtKB-UniRule"/>
</dbReference>
<comment type="function">
    <text evidence="4">Bifunctional enzyme that catalyzes the enolization of 2,3-diketo-5-methylthiopentyl-1-phosphate (DK-MTP-1-P) into the intermediate 2-hydroxy-3-keto-5-methylthiopentenyl-1-phosphate (HK-MTPenyl-1-P), which is then dephosphorylated to form the acireductone 1,2-dihydroxy-3-keto-5-methylthiopentene (DHK-MTPene).</text>
</comment>
<comment type="subunit">
    <text evidence="4">Monomer.</text>
</comment>
<dbReference type="GO" id="GO:0043874">
    <property type="term" value="F:acireductone synthase activity"/>
    <property type="evidence" value="ECO:0007669"/>
    <property type="project" value="UniProtKB-EC"/>
</dbReference>
<dbReference type="EMBL" id="AQHF01000017">
    <property type="protein sequence ID" value="MBE0344782.1"/>
    <property type="molecule type" value="Genomic_DNA"/>
</dbReference>